<dbReference type="AlphaFoldDB" id="A0A1M5STH8"/>
<accession>A0A1M5STH8</accession>
<proteinExistence type="predicted"/>
<dbReference type="EMBL" id="LT670818">
    <property type="protein sequence ID" value="SHH41849.1"/>
    <property type="molecule type" value="Genomic_DNA"/>
</dbReference>
<organism evidence="1 2">
    <name type="scientific">Bradyrhizobium erythrophlei</name>
    <dbReference type="NCBI Taxonomy" id="1437360"/>
    <lineage>
        <taxon>Bacteria</taxon>
        <taxon>Pseudomonadati</taxon>
        <taxon>Pseudomonadota</taxon>
        <taxon>Alphaproteobacteria</taxon>
        <taxon>Hyphomicrobiales</taxon>
        <taxon>Nitrobacteraceae</taxon>
        <taxon>Bradyrhizobium</taxon>
    </lineage>
</organism>
<protein>
    <submittedName>
        <fullName evidence="1">Uncharacterized protein</fullName>
    </submittedName>
</protein>
<evidence type="ECO:0000313" key="1">
    <source>
        <dbReference type="EMBL" id="SHH41849.1"/>
    </source>
</evidence>
<gene>
    <name evidence="1" type="ORF">SAMN05444169_7363</name>
</gene>
<dbReference type="Proteomes" id="UP000190675">
    <property type="component" value="Chromosome I"/>
</dbReference>
<sequence length="209" mass="23648">MHSCCETSRVPLECDLRELESLRGLTEHKEIAIARAMDYCVKNRICPPEWLVEAAASLLIDLLKHERPTTRGRTASCIARLRHEMWDVERWDAVKTVREIRQRCKREQTAQKALPAAAVPESHKKRLLKFRKWLNQGTFNCAAKLLVGREALASASTINASYKKIEATRSGPTPPAGAWFDDPFLKQLGLQGSQERTTGRNILDISDLT</sequence>
<evidence type="ECO:0000313" key="2">
    <source>
        <dbReference type="Proteomes" id="UP000190675"/>
    </source>
</evidence>
<reference evidence="1 2" key="1">
    <citation type="submission" date="2016-11" db="EMBL/GenBank/DDBJ databases">
        <authorList>
            <person name="Jaros S."/>
            <person name="Januszkiewicz K."/>
            <person name="Wedrychowicz H."/>
        </authorList>
    </citation>
    <scope>NUCLEOTIDE SEQUENCE [LARGE SCALE GENOMIC DNA]</scope>
    <source>
        <strain evidence="1 2">GAS242</strain>
    </source>
</reference>
<name>A0A1M5STH8_9BRAD</name>